<feature type="region of interest" description="Disordered" evidence="2">
    <location>
        <begin position="203"/>
        <end position="268"/>
    </location>
</feature>
<dbReference type="SUPFAM" id="SSF50249">
    <property type="entry name" value="Nucleic acid-binding proteins"/>
    <property type="match status" value="1"/>
</dbReference>
<feature type="compositionally biased region" description="Acidic residues" evidence="2">
    <location>
        <begin position="217"/>
        <end position="235"/>
    </location>
</feature>
<feature type="domain" description="Replication protein A OB" evidence="3">
    <location>
        <begin position="440"/>
        <end position="524"/>
    </location>
</feature>
<feature type="region of interest" description="Disordered" evidence="2">
    <location>
        <begin position="163"/>
        <end position="188"/>
    </location>
</feature>
<dbReference type="Pfam" id="PF16900">
    <property type="entry name" value="REPA_OB_2"/>
    <property type="match status" value="1"/>
</dbReference>
<dbReference type="InterPro" id="IPR031657">
    <property type="entry name" value="REPA_OB_2"/>
</dbReference>
<protein>
    <recommendedName>
        <fullName evidence="3">Replication protein A OB domain-containing protein</fullName>
    </recommendedName>
</protein>
<gene>
    <name evidence="4" type="ORF">TWF730_007218</name>
</gene>
<dbReference type="InterPro" id="IPR012340">
    <property type="entry name" value="NA-bd_OB-fold"/>
</dbReference>
<sequence>MATRSRQEPASAPTGKLAPSLARIVSGTFGTESMFQRPLLRIVKIQGISMIAGPRTNPEDETEPQEGDTLFAYRLFLTDDQYVVAAVLDPVLHPLVHDKILTGPGTYVTLTDFDVRTSPKKAATGKFTRFLKVRKLDVAYSPGIQFHPENADADGDYVMSGNGQTIARPRTPHREIQGIPEDEEEEEEDEVVVIKQEAASSQLTADFGLDGTRDREIDDDESDYGLDADEEEDLSQLEPRGYVPMGSQDSTPDSFATADERPQSPDDMFDELDDFTEEEISFLVEPKVAMKREVIDSTCKSVQKQKIAEEEKLRMGGEMGGKGLRNSTKNTNYLLGVQPAQKVAQPLYYGKENSWAEGASSEASSSQGISRYSSPLPRQDRGLSPGPPTNTTPFSMGPSSPVPLTPQKPLRQPQPFSSPSFRSPPPQQQQPRPIVLTKLGDLTKMPLKSKVDVLAIIDSIDDKTITRSIGIKRDMHLLDPTVNRSVWLSVWVDAAIFKPPRGSLVLFRGLTVHKFDTRSLNAFSEVANMVWHIIEPTEEMAPGANEMREWWRRKTVEETFRNFGVSDEY</sequence>
<dbReference type="EMBL" id="JAVHNS010000004">
    <property type="protein sequence ID" value="KAK6357861.1"/>
    <property type="molecule type" value="Genomic_DNA"/>
</dbReference>
<comment type="caution">
    <text evidence="4">The sequence shown here is derived from an EMBL/GenBank/DDBJ whole genome shotgun (WGS) entry which is preliminary data.</text>
</comment>
<accession>A0AAV9VAE7</accession>
<keyword evidence="1" id="KW-0238">DNA-binding</keyword>
<proteinExistence type="predicted"/>
<evidence type="ECO:0000313" key="4">
    <source>
        <dbReference type="EMBL" id="KAK6357861.1"/>
    </source>
</evidence>
<dbReference type="AlphaFoldDB" id="A0AAV9VAE7"/>
<evidence type="ECO:0000313" key="5">
    <source>
        <dbReference type="Proteomes" id="UP001373714"/>
    </source>
</evidence>
<dbReference type="Proteomes" id="UP001373714">
    <property type="component" value="Unassembled WGS sequence"/>
</dbReference>
<evidence type="ECO:0000256" key="1">
    <source>
        <dbReference type="ARBA" id="ARBA00023125"/>
    </source>
</evidence>
<name>A0AAV9VAE7_9PEZI</name>
<keyword evidence="5" id="KW-1185">Reference proteome</keyword>
<feature type="compositionally biased region" description="Low complexity" evidence="2">
    <location>
        <begin position="411"/>
        <end position="421"/>
    </location>
</feature>
<feature type="region of interest" description="Disordered" evidence="2">
    <location>
        <begin position="358"/>
        <end position="433"/>
    </location>
</feature>
<evidence type="ECO:0000259" key="3">
    <source>
        <dbReference type="Pfam" id="PF16900"/>
    </source>
</evidence>
<feature type="region of interest" description="Disordered" evidence="2">
    <location>
        <begin position="300"/>
        <end position="330"/>
    </location>
</feature>
<reference evidence="4 5" key="1">
    <citation type="submission" date="2019-10" db="EMBL/GenBank/DDBJ databases">
        <authorList>
            <person name="Palmer J.M."/>
        </authorList>
    </citation>
    <scope>NUCLEOTIDE SEQUENCE [LARGE SCALE GENOMIC DNA]</scope>
    <source>
        <strain evidence="4 5">TWF730</strain>
    </source>
</reference>
<dbReference type="GO" id="GO:0003677">
    <property type="term" value="F:DNA binding"/>
    <property type="evidence" value="ECO:0007669"/>
    <property type="project" value="UniProtKB-KW"/>
</dbReference>
<dbReference type="Gene3D" id="2.40.50.140">
    <property type="entry name" value="Nucleic acid-binding proteins"/>
    <property type="match status" value="1"/>
</dbReference>
<feature type="compositionally biased region" description="Basic and acidic residues" evidence="2">
    <location>
        <begin position="306"/>
        <end position="315"/>
    </location>
</feature>
<evidence type="ECO:0000256" key="2">
    <source>
        <dbReference type="SAM" id="MobiDB-lite"/>
    </source>
</evidence>
<organism evidence="4 5">
    <name type="scientific">Orbilia blumenaviensis</name>
    <dbReference type="NCBI Taxonomy" id="1796055"/>
    <lineage>
        <taxon>Eukaryota</taxon>
        <taxon>Fungi</taxon>
        <taxon>Dikarya</taxon>
        <taxon>Ascomycota</taxon>
        <taxon>Pezizomycotina</taxon>
        <taxon>Orbiliomycetes</taxon>
        <taxon>Orbiliales</taxon>
        <taxon>Orbiliaceae</taxon>
        <taxon>Orbilia</taxon>
    </lineage>
</organism>